<dbReference type="PANTHER" id="PTHR47739">
    <property type="entry name" value="TRNA1(VAL) (ADENINE(37)-N6)-METHYLTRANSFERASE"/>
    <property type="match status" value="1"/>
</dbReference>
<sequence>MYSYETIGPGICLAVSRAHTFGTDAVLLAHFAHARKNDKMIDLGTGCGIIPFYVAATGPYPERIDCADIQPDAVEQVRHSVEKNGLQNRIFAQKADIRNISAAYAPGSFTLVTVNPPYKAPNSGHKSARPSAEIARHEVCCTIEDVAAAAAYLLKPAGRLCLCQRPERLADVITALRQYKLEPKRLRFAAASPDKRPFLFLIEAQKGAAPFLQIQPQLNLTENGRMSSDAKEIYANYAKGCEAL</sequence>
<dbReference type="CDD" id="cd02440">
    <property type="entry name" value="AdoMet_MTases"/>
    <property type="match status" value="1"/>
</dbReference>
<reference evidence="2" key="1">
    <citation type="submission" date="2020-10" db="EMBL/GenBank/DDBJ databases">
        <authorList>
            <person name="Gilroy R."/>
        </authorList>
    </citation>
    <scope>NUCLEOTIDE SEQUENCE</scope>
    <source>
        <strain evidence="2">CHK176-6737</strain>
    </source>
</reference>
<protein>
    <submittedName>
        <fullName evidence="2">Methyltransferase</fullName>
    </submittedName>
</protein>
<reference evidence="2" key="2">
    <citation type="journal article" date="2021" name="PeerJ">
        <title>Extensive microbial diversity within the chicken gut microbiome revealed by metagenomics and culture.</title>
        <authorList>
            <person name="Gilroy R."/>
            <person name="Ravi A."/>
            <person name="Getino M."/>
            <person name="Pursley I."/>
            <person name="Horton D.L."/>
            <person name="Alikhan N.F."/>
            <person name="Baker D."/>
            <person name="Gharbi K."/>
            <person name="Hall N."/>
            <person name="Watson M."/>
            <person name="Adriaenssens E.M."/>
            <person name="Foster-Nyarko E."/>
            <person name="Jarju S."/>
            <person name="Secka A."/>
            <person name="Antonio M."/>
            <person name="Oren A."/>
            <person name="Chaudhuri R.R."/>
            <person name="La Ragione R."/>
            <person name="Hildebrand F."/>
            <person name="Pallen M.J."/>
        </authorList>
    </citation>
    <scope>NUCLEOTIDE SEQUENCE</scope>
    <source>
        <strain evidence="2">CHK176-6737</strain>
    </source>
</reference>
<gene>
    <name evidence="2" type="ORF">IAD23_02060</name>
</gene>
<dbReference type="InterPro" id="IPR050210">
    <property type="entry name" value="tRNA_Adenine-N(6)_MTase"/>
</dbReference>
<keyword evidence="2" id="KW-0808">Transferase</keyword>
<evidence type="ECO:0000313" key="3">
    <source>
        <dbReference type="Proteomes" id="UP000824125"/>
    </source>
</evidence>
<dbReference type="PANTHER" id="PTHR47739:SF1">
    <property type="entry name" value="TRNA1(VAL) (ADENINE(37)-N6)-METHYLTRANSFERASE"/>
    <property type="match status" value="1"/>
</dbReference>
<dbReference type="InterPro" id="IPR007848">
    <property type="entry name" value="Small_mtfrase_dom"/>
</dbReference>
<dbReference type="EMBL" id="DVNM01000012">
    <property type="protein sequence ID" value="HIU68726.1"/>
    <property type="molecule type" value="Genomic_DNA"/>
</dbReference>
<feature type="domain" description="Methyltransferase small" evidence="1">
    <location>
        <begin position="25"/>
        <end position="123"/>
    </location>
</feature>
<dbReference type="Gene3D" id="3.40.50.150">
    <property type="entry name" value="Vaccinia Virus protein VP39"/>
    <property type="match status" value="1"/>
</dbReference>
<evidence type="ECO:0000259" key="1">
    <source>
        <dbReference type="Pfam" id="PF05175"/>
    </source>
</evidence>
<keyword evidence="2" id="KW-0489">Methyltransferase</keyword>
<organism evidence="2 3">
    <name type="scientific">Candidatus Scybalenecus merdavium</name>
    <dbReference type="NCBI Taxonomy" id="2840939"/>
    <lineage>
        <taxon>Bacteria</taxon>
        <taxon>Bacillati</taxon>
        <taxon>Bacillota</taxon>
        <taxon>Clostridia</taxon>
        <taxon>Eubacteriales</taxon>
        <taxon>Oscillospiraceae</taxon>
        <taxon>Oscillospiraceae incertae sedis</taxon>
        <taxon>Candidatus Scybalenecus</taxon>
    </lineage>
</organism>
<proteinExistence type="predicted"/>
<dbReference type="AlphaFoldDB" id="A0A9D1MT98"/>
<dbReference type="SUPFAM" id="SSF53335">
    <property type="entry name" value="S-adenosyl-L-methionine-dependent methyltransferases"/>
    <property type="match status" value="1"/>
</dbReference>
<dbReference type="GO" id="GO:0008168">
    <property type="term" value="F:methyltransferase activity"/>
    <property type="evidence" value="ECO:0007669"/>
    <property type="project" value="UniProtKB-KW"/>
</dbReference>
<evidence type="ECO:0000313" key="2">
    <source>
        <dbReference type="EMBL" id="HIU68726.1"/>
    </source>
</evidence>
<accession>A0A9D1MT98</accession>
<dbReference type="Proteomes" id="UP000824125">
    <property type="component" value="Unassembled WGS sequence"/>
</dbReference>
<dbReference type="InterPro" id="IPR029063">
    <property type="entry name" value="SAM-dependent_MTases_sf"/>
</dbReference>
<dbReference type="GO" id="GO:0032259">
    <property type="term" value="P:methylation"/>
    <property type="evidence" value="ECO:0007669"/>
    <property type="project" value="UniProtKB-KW"/>
</dbReference>
<comment type="caution">
    <text evidence="2">The sequence shown here is derived from an EMBL/GenBank/DDBJ whole genome shotgun (WGS) entry which is preliminary data.</text>
</comment>
<name>A0A9D1MT98_9FIRM</name>
<dbReference type="Pfam" id="PF05175">
    <property type="entry name" value="MTS"/>
    <property type="match status" value="1"/>
</dbReference>